<feature type="transmembrane region" description="Helical" evidence="1">
    <location>
        <begin position="6"/>
        <end position="25"/>
    </location>
</feature>
<dbReference type="RefSeq" id="WP_126824276.1">
    <property type="nucleotide sequence ID" value="NZ_PIQG01000001.1"/>
</dbReference>
<sequence length="265" mass="28382">MATVIPFSLTVFAYLLAAGLMWRALTHTSNQVKGNVALAVVAIIGNIYLIWQHLALDHFEHITITTSLSSVAVFLAALVVVAAKRKTGLLLRPVIMVFAAVAVTLMVASPTDWGAAIDARAALVAHVVISLLAYAVLMLATLYAVQLLYLSHLLKHHKSAAVSRHLPPLLTIEQYFFRLVTSGAALLVLALLTGFLFLEDMFAQGQAHKTILSSVAAVMYIAISLFHGVARARGKGLVIASVIASVILTLAYFGSRFVKDILLGA</sequence>
<evidence type="ECO:0000259" key="2">
    <source>
        <dbReference type="Pfam" id="PF01578"/>
    </source>
</evidence>
<keyword evidence="1" id="KW-0472">Membrane</keyword>
<dbReference type="Pfam" id="PF01578">
    <property type="entry name" value="Cytochrom_C_asm"/>
    <property type="match status" value="1"/>
</dbReference>
<proteinExistence type="predicted"/>
<feature type="transmembrane region" description="Helical" evidence="1">
    <location>
        <begin position="37"/>
        <end position="56"/>
    </location>
</feature>
<dbReference type="GO" id="GO:0017004">
    <property type="term" value="P:cytochrome complex assembly"/>
    <property type="evidence" value="ECO:0007669"/>
    <property type="project" value="InterPro"/>
</dbReference>
<protein>
    <submittedName>
        <fullName evidence="3">ABC transporter permease</fullName>
    </submittedName>
</protein>
<dbReference type="GO" id="GO:0020037">
    <property type="term" value="F:heme binding"/>
    <property type="evidence" value="ECO:0007669"/>
    <property type="project" value="InterPro"/>
</dbReference>
<evidence type="ECO:0000313" key="3">
    <source>
        <dbReference type="EMBL" id="RUO79040.1"/>
    </source>
</evidence>
<keyword evidence="1" id="KW-1133">Transmembrane helix</keyword>
<reference evidence="3 4" key="1">
    <citation type="journal article" date="2011" name="Front. Microbiol.">
        <title>Genomic signatures of strain selection and enhancement in Bacillus atrophaeus var. globigii, a historical biowarfare simulant.</title>
        <authorList>
            <person name="Gibbons H.S."/>
            <person name="Broomall S.M."/>
            <person name="McNew L.A."/>
            <person name="Daligault H."/>
            <person name="Chapman C."/>
            <person name="Bruce D."/>
            <person name="Karavis M."/>
            <person name="Krepps M."/>
            <person name="McGregor P.A."/>
            <person name="Hong C."/>
            <person name="Park K.H."/>
            <person name="Akmal A."/>
            <person name="Feldman A."/>
            <person name="Lin J.S."/>
            <person name="Chang W.E."/>
            <person name="Higgs B.W."/>
            <person name="Demirev P."/>
            <person name="Lindquist J."/>
            <person name="Liem A."/>
            <person name="Fochler E."/>
            <person name="Read T.D."/>
            <person name="Tapia R."/>
            <person name="Johnson S."/>
            <person name="Bishop-Lilly K.A."/>
            <person name="Detter C."/>
            <person name="Han C."/>
            <person name="Sozhamannan S."/>
            <person name="Rosenzweig C.N."/>
            <person name="Skowronski E.W."/>
        </authorList>
    </citation>
    <scope>NUCLEOTIDE SEQUENCE [LARGE SCALE GENOMIC DNA]</scope>
    <source>
        <strain evidence="3 4">PIT1</strain>
    </source>
</reference>
<feature type="domain" description="Cytochrome c assembly protein" evidence="2">
    <location>
        <begin position="65"/>
        <end position="262"/>
    </location>
</feature>
<dbReference type="OrthoDB" id="9780793at2"/>
<keyword evidence="4" id="KW-1185">Reference proteome</keyword>
<dbReference type="EMBL" id="PIQG01000001">
    <property type="protein sequence ID" value="RUO79040.1"/>
    <property type="molecule type" value="Genomic_DNA"/>
</dbReference>
<feature type="transmembrane region" description="Helical" evidence="1">
    <location>
        <begin position="121"/>
        <end position="154"/>
    </location>
</feature>
<dbReference type="Proteomes" id="UP000288279">
    <property type="component" value="Unassembled WGS sequence"/>
</dbReference>
<evidence type="ECO:0000313" key="4">
    <source>
        <dbReference type="Proteomes" id="UP000288279"/>
    </source>
</evidence>
<dbReference type="AlphaFoldDB" id="A0A432ZME4"/>
<accession>A0A432ZME4</accession>
<feature type="transmembrane region" description="Helical" evidence="1">
    <location>
        <begin position="62"/>
        <end position="82"/>
    </location>
</feature>
<dbReference type="PANTHER" id="PTHR38034">
    <property type="entry name" value="INNER MEMBRANE PROTEIN YPJD"/>
    <property type="match status" value="1"/>
</dbReference>
<evidence type="ECO:0000256" key="1">
    <source>
        <dbReference type="SAM" id="Phobius"/>
    </source>
</evidence>
<dbReference type="GO" id="GO:0005886">
    <property type="term" value="C:plasma membrane"/>
    <property type="evidence" value="ECO:0007669"/>
    <property type="project" value="TreeGrafter"/>
</dbReference>
<feature type="transmembrane region" description="Helical" evidence="1">
    <location>
        <begin position="175"/>
        <end position="198"/>
    </location>
</feature>
<feature type="transmembrane region" description="Helical" evidence="1">
    <location>
        <begin position="237"/>
        <end position="255"/>
    </location>
</feature>
<name>A0A432ZME4_9GAMM</name>
<dbReference type="PANTHER" id="PTHR38034:SF1">
    <property type="entry name" value="INNER MEMBRANE PROTEIN YPJD"/>
    <property type="match status" value="1"/>
</dbReference>
<keyword evidence="1" id="KW-0812">Transmembrane</keyword>
<feature type="transmembrane region" description="Helical" evidence="1">
    <location>
        <begin position="210"/>
        <end position="230"/>
    </location>
</feature>
<comment type="caution">
    <text evidence="3">The sequence shown here is derived from an EMBL/GenBank/DDBJ whole genome shotgun (WGS) entry which is preliminary data.</text>
</comment>
<dbReference type="InterPro" id="IPR002541">
    <property type="entry name" value="Cyt_c_assembly"/>
</dbReference>
<dbReference type="InterPro" id="IPR052372">
    <property type="entry name" value="YpjD/HemX"/>
</dbReference>
<organism evidence="3 4">
    <name type="scientific">Pseudidiomarina taiwanensis</name>
    <dbReference type="NCBI Taxonomy" id="337250"/>
    <lineage>
        <taxon>Bacteria</taxon>
        <taxon>Pseudomonadati</taxon>
        <taxon>Pseudomonadota</taxon>
        <taxon>Gammaproteobacteria</taxon>
        <taxon>Alteromonadales</taxon>
        <taxon>Idiomarinaceae</taxon>
        <taxon>Pseudidiomarina</taxon>
    </lineage>
</organism>
<gene>
    <name evidence="3" type="ORF">CWI83_00525</name>
</gene>
<feature type="transmembrane region" description="Helical" evidence="1">
    <location>
        <begin position="89"/>
        <end position="109"/>
    </location>
</feature>